<dbReference type="AlphaFoldDB" id="A0A022VQ60"/>
<organism evidence="1">
    <name type="scientific">Trichophyton rubrum CBS 288.86</name>
    <dbReference type="NCBI Taxonomy" id="1215330"/>
    <lineage>
        <taxon>Eukaryota</taxon>
        <taxon>Fungi</taxon>
        <taxon>Dikarya</taxon>
        <taxon>Ascomycota</taxon>
        <taxon>Pezizomycotina</taxon>
        <taxon>Eurotiomycetes</taxon>
        <taxon>Eurotiomycetidae</taxon>
        <taxon>Onygenales</taxon>
        <taxon>Arthrodermataceae</taxon>
        <taxon>Trichophyton</taxon>
    </lineage>
</organism>
<dbReference type="HOGENOM" id="CLU_2185799_0_0_1"/>
<proteinExistence type="predicted"/>
<name>A0A022VQ60_TRIRU</name>
<sequence>MEARNPRTQDKMIEYKRLVLYPVPRLDTQFHSIYISRTSMLCICMRAGGIPANNLMQGSKRMQRIRGRQGYRERSPRVGVIDHIQSCQVKRYTGEQEEAIQKVLGSNTS</sequence>
<reference evidence="1" key="1">
    <citation type="submission" date="2014-02" db="EMBL/GenBank/DDBJ databases">
        <title>The Genome Sequence of Trichophyton rubrum (morphotype fischeri) CBS 288.86.</title>
        <authorList>
            <consortium name="The Broad Institute Genomics Platform"/>
            <person name="Cuomo C.A."/>
            <person name="White T.C."/>
            <person name="Graser Y."/>
            <person name="Martinez-Rossi N."/>
            <person name="Heitman J."/>
            <person name="Young S.K."/>
            <person name="Zeng Q."/>
            <person name="Gargeya S."/>
            <person name="Abouelleil A."/>
            <person name="Alvarado L."/>
            <person name="Chapman S.B."/>
            <person name="Gainer-Dewar J."/>
            <person name="Goldberg J."/>
            <person name="Griggs A."/>
            <person name="Gujja S."/>
            <person name="Hansen M."/>
            <person name="Howarth C."/>
            <person name="Imamovic A."/>
            <person name="Larimer J."/>
            <person name="Martinez D."/>
            <person name="Murphy C."/>
            <person name="Pearson M.D."/>
            <person name="Persinoti G."/>
            <person name="Poon T."/>
            <person name="Priest M."/>
            <person name="Roberts A.D."/>
            <person name="Saif S."/>
            <person name="Shea T.D."/>
            <person name="Sykes S.N."/>
            <person name="Wortman J."/>
            <person name="Nusbaum C."/>
            <person name="Birren B."/>
        </authorList>
    </citation>
    <scope>NUCLEOTIDE SEQUENCE [LARGE SCALE GENOMIC DNA]</scope>
    <source>
        <strain evidence="1">CBS 288.86</strain>
    </source>
</reference>
<evidence type="ECO:0000313" key="1">
    <source>
        <dbReference type="EMBL" id="EZF48101.1"/>
    </source>
</evidence>
<gene>
    <name evidence="1" type="ORF">H103_08200</name>
</gene>
<dbReference type="Proteomes" id="UP000023758">
    <property type="component" value="Unassembled WGS sequence"/>
</dbReference>
<dbReference type="EMBL" id="KK207935">
    <property type="protein sequence ID" value="EZF48101.1"/>
    <property type="molecule type" value="Genomic_DNA"/>
</dbReference>
<protein>
    <submittedName>
        <fullName evidence="1">Uncharacterized protein</fullName>
    </submittedName>
</protein>
<accession>A0A022VQ60</accession>